<feature type="region of interest" description="Disordered" evidence="1">
    <location>
        <begin position="313"/>
        <end position="335"/>
    </location>
</feature>
<dbReference type="InterPro" id="IPR013783">
    <property type="entry name" value="Ig-like_fold"/>
</dbReference>
<evidence type="ECO:0000313" key="6">
    <source>
        <dbReference type="Proteomes" id="UP000011623"/>
    </source>
</evidence>
<sequence>MSTRETTQRNVGVSAALVAGGAGIVTGNPAIFMVAAVALVYAAYQAAIGDPEPTLTVERHVEPADPLPGSEVTVTLTLTNDGDATLPDVRVLDGVPERLEVVEGSPRFGTHLEAGASGSVTYTVEARRGDHAFTDVAVVCRNLTGTVEFAEQVTVETTVSCSASVDTVPLSGQTLSQSGRVPTDAGGNGLAFYAIREHQSSDPMSRVDWNRLAKTNELATVEFKETRAATVITLVDSRHPVAGEAGAPTAVQFCAYAAQQVGSALLDMDNRVGAAVYDSCETLQPSANRAQEQRLEAFLETVVSGSVTGSAGTRSSSLLDTGARRMSSSTETADRYGIADGGDAVATLDRSIPSESQVVFCTPLLDDRAADAAKRLAAYGHAVTVVSPDMTTGDSPGSTVERIDRTARLDDLRGRVRVVDWTPAEPLAKALIRATERWA</sequence>
<evidence type="ECO:0000259" key="3">
    <source>
        <dbReference type="Pfam" id="PF01345"/>
    </source>
</evidence>
<feature type="domain" description="DUF11" evidence="3">
    <location>
        <begin position="55"/>
        <end position="147"/>
    </location>
</feature>
<dbReference type="RefSeq" id="WP_008310492.1">
    <property type="nucleotide sequence ID" value="NZ_AOLW01000020.1"/>
</dbReference>
<comment type="caution">
    <text evidence="5">The sequence shown here is derived from an EMBL/GenBank/DDBJ whole genome shotgun (WGS) entry which is preliminary data.</text>
</comment>
<name>M0KL57_9EURY</name>
<dbReference type="Pfam" id="PF01882">
    <property type="entry name" value="DUF58"/>
    <property type="match status" value="1"/>
</dbReference>
<dbReference type="InterPro" id="IPR002881">
    <property type="entry name" value="DUF58"/>
</dbReference>
<keyword evidence="2" id="KW-0812">Transmembrane</keyword>
<gene>
    <name evidence="5" type="ORF">C442_11439</name>
</gene>
<dbReference type="PANTHER" id="PTHR33608:SF6">
    <property type="entry name" value="BLL2464 PROTEIN"/>
    <property type="match status" value="1"/>
</dbReference>
<evidence type="ECO:0000256" key="2">
    <source>
        <dbReference type="SAM" id="Phobius"/>
    </source>
</evidence>
<evidence type="ECO:0000256" key="1">
    <source>
        <dbReference type="SAM" id="MobiDB-lite"/>
    </source>
</evidence>
<dbReference type="InterPro" id="IPR001434">
    <property type="entry name" value="OmcB-like_DUF11"/>
</dbReference>
<dbReference type="NCBIfam" id="TIGR01451">
    <property type="entry name" value="B_ant_repeat"/>
    <property type="match status" value="1"/>
</dbReference>
<dbReference type="Gene3D" id="2.60.40.10">
    <property type="entry name" value="Immunoglobulins"/>
    <property type="match status" value="1"/>
</dbReference>
<protein>
    <recommendedName>
        <fullName evidence="7">DUF58 domain-containing protein</fullName>
    </recommendedName>
</protein>
<reference evidence="5 6" key="1">
    <citation type="journal article" date="2014" name="PLoS Genet.">
        <title>Phylogenetically driven sequencing of extremely halophilic archaea reveals strategies for static and dynamic osmo-response.</title>
        <authorList>
            <person name="Becker E.A."/>
            <person name="Seitzer P.M."/>
            <person name="Tritt A."/>
            <person name="Larsen D."/>
            <person name="Krusor M."/>
            <person name="Yao A.I."/>
            <person name="Wu D."/>
            <person name="Madern D."/>
            <person name="Eisen J.A."/>
            <person name="Darling A.E."/>
            <person name="Facciotti M.T."/>
        </authorList>
    </citation>
    <scope>NUCLEOTIDE SEQUENCE [LARGE SCALE GENOMIC DNA]</scope>
    <source>
        <strain evidence="5 6">JCM 13557</strain>
    </source>
</reference>
<organism evidence="5 6">
    <name type="scientific">Haloarcula amylolytica JCM 13557</name>
    <dbReference type="NCBI Taxonomy" id="1227452"/>
    <lineage>
        <taxon>Archaea</taxon>
        <taxon>Methanobacteriati</taxon>
        <taxon>Methanobacteriota</taxon>
        <taxon>Stenosarchaea group</taxon>
        <taxon>Halobacteria</taxon>
        <taxon>Halobacteriales</taxon>
        <taxon>Haloarculaceae</taxon>
        <taxon>Haloarcula</taxon>
    </lineage>
</organism>
<dbReference type="AlphaFoldDB" id="M0KL57"/>
<evidence type="ECO:0008006" key="7">
    <source>
        <dbReference type="Google" id="ProtNLM"/>
    </source>
</evidence>
<dbReference type="EMBL" id="AOLW01000020">
    <property type="protein sequence ID" value="EMA20909.1"/>
    <property type="molecule type" value="Genomic_DNA"/>
</dbReference>
<feature type="transmembrane region" description="Helical" evidence="2">
    <location>
        <begin position="12"/>
        <end position="44"/>
    </location>
</feature>
<dbReference type="PATRIC" id="fig|1227452.3.peg.2286"/>
<keyword evidence="2" id="KW-0472">Membrane</keyword>
<evidence type="ECO:0000313" key="5">
    <source>
        <dbReference type="EMBL" id="EMA20909.1"/>
    </source>
</evidence>
<keyword evidence="6" id="KW-1185">Reference proteome</keyword>
<keyword evidence="2" id="KW-1133">Transmembrane helix</keyword>
<dbReference type="InterPro" id="IPR047589">
    <property type="entry name" value="DUF11_rpt"/>
</dbReference>
<accession>M0KL57</accession>
<dbReference type="Pfam" id="PF01345">
    <property type="entry name" value="DUF11"/>
    <property type="match status" value="1"/>
</dbReference>
<dbReference type="PANTHER" id="PTHR33608">
    <property type="entry name" value="BLL2464 PROTEIN"/>
    <property type="match status" value="1"/>
</dbReference>
<feature type="domain" description="DUF58" evidence="4">
    <location>
        <begin position="195"/>
        <end position="291"/>
    </location>
</feature>
<dbReference type="Proteomes" id="UP000011623">
    <property type="component" value="Unassembled WGS sequence"/>
</dbReference>
<evidence type="ECO:0000259" key="4">
    <source>
        <dbReference type="Pfam" id="PF01882"/>
    </source>
</evidence>
<proteinExistence type="predicted"/>